<name>A0A932CQR8_UNCTE</name>
<feature type="domain" description="Anti-sigma-28 factor FlgM C-terminal" evidence="10">
    <location>
        <begin position="46"/>
        <end position="101"/>
    </location>
</feature>
<dbReference type="GO" id="GO:0044781">
    <property type="term" value="P:bacterial-type flagellum organization"/>
    <property type="evidence" value="ECO:0007669"/>
    <property type="project" value="UniProtKB-KW"/>
</dbReference>
<evidence type="ECO:0000259" key="10">
    <source>
        <dbReference type="Pfam" id="PF04316"/>
    </source>
</evidence>
<dbReference type="SUPFAM" id="SSF101498">
    <property type="entry name" value="Anti-sigma factor FlgM"/>
    <property type="match status" value="1"/>
</dbReference>
<dbReference type="InterPro" id="IPR031316">
    <property type="entry name" value="FlgM_C"/>
</dbReference>
<keyword evidence="11" id="KW-0282">Flagellum</keyword>
<keyword evidence="11" id="KW-0969">Cilium</keyword>
<keyword evidence="6" id="KW-0804">Transcription</keyword>
<dbReference type="InterPro" id="IPR035890">
    <property type="entry name" value="Anti-sigma-28_factor_FlgM_sf"/>
</dbReference>
<evidence type="ECO:0000256" key="8">
    <source>
        <dbReference type="ARBA" id="ARBA00030117"/>
    </source>
</evidence>
<feature type="region of interest" description="Disordered" evidence="9">
    <location>
        <begin position="1"/>
        <end position="52"/>
    </location>
</feature>
<gene>
    <name evidence="11" type="primary">flgM</name>
    <name evidence="11" type="ORF">HYY20_12225</name>
</gene>
<dbReference type="EMBL" id="JACPRF010000375">
    <property type="protein sequence ID" value="MBI2877637.1"/>
    <property type="molecule type" value="Genomic_DNA"/>
</dbReference>
<evidence type="ECO:0000256" key="2">
    <source>
        <dbReference type="ARBA" id="ARBA00017823"/>
    </source>
</evidence>
<keyword evidence="5" id="KW-0805">Transcription regulation</keyword>
<comment type="caution">
    <text evidence="11">The sequence shown here is derived from an EMBL/GenBank/DDBJ whole genome shotgun (WGS) entry which is preliminary data.</text>
</comment>
<dbReference type="AlphaFoldDB" id="A0A932CQR8"/>
<evidence type="ECO:0000256" key="7">
    <source>
        <dbReference type="ARBA" id="ARBA00024739"/>
    </source>
</evidence>
<feature type="compositionally biased region" description="Basic and acidic residues" evidence="9">
    <location>
        <begin position="19"/>
        <end position="36"/>
    </location>
</feature>
<organism evidence="11 12">
    <name type="scientific">Tectimicrobiota bacterium</name>
    <dbReference type="NCBI Taxonomy" id="2528274"/>
    <lineage>
        <taxon>Bacteria</taxon>
        <taxon>Pseudomonadati</taxon>
        <taxon>Nitrospinota/Tectimicrobiota group</taxon>
        <taxon>Candidatus Tectimicrobiota</taxon>
    </lineage>
</organism>
<evidence type="ECO:0000313" key="12">
    <source>
        <dbReference type="Proteomes" id="UP000769766"/>
    </source>
</evidence>
<sequence length="113" mass="12383">MEDNLKVSSPPYGQAGAGRVDRNHEVLVRPKERQETQEVVPPPAADSVQLSSQARELSKVKEVIAQSEADFRREKVVALQAQIAEGQYRVEGEALANSLLQSFLQESPPSNTA</sequence>
<dbReference type="Pfam" id="PF04316">
    <property type="entry name" value="FlgM"/>
    <property type="match status" value="1"/>
</dbReference>
<comment type="function">
    <text evidence="7">Responsible for the coupling of flagellin expression to flagellar assembly by preventing expression of the flagellin genes when a component of the middle class of proteins is defective. It negatively regulates flagellar genes by inhibiting the activity of FliA by directly binding to FliA.</text>
</comment>
<evidence type="ECO:0000256" key="4">
    <source>
        <dbReference type="ARBA" id="ARBA00022795"/>
    </source>
</evidence>
<evidence type="ECO:0000256" key="3">
    <source>
        <dbReference type="ARBA" id="ARBA00022491"/>
    </source>
</evidence>
<protein>
    <recommendedName>
        <fullName evidence="2">Negative regulator of flagellin synthesis</fullName>
    </recommendedName>
    <alternativeName>
        <fullName evidence="8">Anti-sigma-28 factor</fullName>
    </alternativeName>
</protein>
<proteinExistence type="inferred from homology"/>
<dbReference type="NCBIfam" id="TIGR03824">
    <property type="entry name" value="FlgM_jcvi"/>
    <property type="match status" value="1"/>
</dbReference>
<evidence type="ECO:0000256" key="9">
    <source>
        <dbReference type="SAM" id="MobiDB-lite"/>
    </source>
</evidence>
<dbReference type="InterPro" id="IPR007412">
    <property type="entry name" value="FlgM"/>
</dbReference>
<evidence type="ECO:0000256" key="6">
    <source>
        <dbReference type="ARBA" id="ARBA00023163"/>
    </source>
</evidence>
<evidence type="ECO:0000313" key="11">
    <source>
        <dbReference type="EMBL" id="MBI2877637.1"/>
    </source>
</evidence>
<dbReference type="Proteomes" id="UP000769766">
    <property type="component" value="Unassembled WGS sequence"/>
</dbReference>
<evidence type="ECO:0000256" key="1">
    <source>
        <dbReference type="ARBA" id="ARBA00005322"/>
    </source>
</evidence>
<comment type="similarity">
    <text evidence="1">Belongs to the FlgM family.</text>
</comment>
<evidence type="ECO:0000256" key="5">
    <source>
        <dbReference type="ARBA" id="ARBA00023015"/>
    </source>
</evidence>
<reference evidence="11" key="1">
    <citation type="submission" date="2020-07" db="EMBL/GenBank/DDBJ databases">
        <title>Huge and variable diversity of episymbiotic CPR bacteria and DPANN archaea in groundwater ecosystems.</title>
        <authorList>
            <person name="He C.Y."/>
            <person name="Keren R."/>
            <person name="Whittaker M."/>
            <person name="Farag I.F."/>
            <person name="Doudna J."/>
            <person name="Cate J.H.D."/>
            <person name="Banfield J.F."/>
        </authorList>
    </citation>
    <scope>NUCLEOTIDE SEQUENCE</scope>
    <source>
        <strain evidence="11">NC_groundwater_672_Ag_B-0.1um_62_36</strain>
    </source>
</reference>
<keyword evidence="3" id="KW-0678">Repressor</keyword>
<accession>A0A932CQR8</accession>
<keyword evidence="4" id="KW-1005">Bacterial flagellum biogenesis</keyword>
<keyword evidence="11" id="KW-0966">Cell projection</keyword>
<dbReference type="GO" id="GO:0045892">
    <property type="term" value="P:negative regulation of DNA-templated transcription"/>
    <property type="evidence" value="ECO:0007669"/>
    <property type="project" value="InterPro"/>
</dbReference>